<proteinExistence type="predicted"/>
<dbReference type="InterPro" id="IPR025851">
    <property type="entry name" value="SUKH-4"/>
</dbReference>
<dbReference type="Pfam" id="PF14435">
    <property type="entry name" value="SUKH-4"/>
    <property type="match status" value="1"/>
</dbReference>
<protein>
    <recommendedName>
        <fullName evidence="3">SUKH-4 immunity protein of toxin-antitoxin system</fullName>
    </recommendedName>
</protein>
<sequence length="420" mass="45185">MSEDQDSCCPFDDPAAVLRADRAALRGGAAGEGGVGREVFTQAEAVFGRAGVGRAEFASWLHFAATVLGHHDYAARVAEAEPGLPWRTVWAWWRPVGAYAAEPNLSGDHCAEVYDLDGGAAVKVWALWCEGAWFDLDTGRRLPAPADGEAVERDVEEPDGPWLFDMEEDGGWALNCPGTWEEPVVLGGGRHLYVEDRGVVVVEENAAALAGWPRGGADTDSWESAGDTPWFRPGTRGSGPLTAAGLARTFGDAWVTRVPGDKLPDALEHPATREFLSEVGLPRHWAAGNSSFEAAPELLRPLTARTPEAGDENLLHLGTFDFGYTDPGLVGVHRVTGAVHMYQESVIPLARDVAAFVGLLEGVRRYMGACWSPYPAEDGIGDFRRAMEDLDPEALADGSPAAETWEHLFAAITELSVYGY</sequence>
<evidence type="ECO:0000313" key="1">
    <source>
        <dbReference type="EMBL" id="GHI77896.1"/>
    </source>
</evidence>
<dbReference type="EMBL" id="BNED01000005">
    <property type="protein sequence ID" value="GHI77896.1"/>
    <property type="molecule type" value="Genomic_DNA"/>
</dbReference>
<evidence type="ECO:0000313" key="2">
    <source>
        <dbReference type="Proteomes" id="UP000608522"/>
    </source>
</evidence>
<dbReference type="RefSeq" id="WP_202199834.1">
    <property type="nucleotide sequence ID" value="NZ_BAAATO010000013.1"/>
</dbReference>
<dbReference type="Proteomes" id="UP000608522">
    <property type="component" value="Unassembled WGS sequence"/>
</dbReference>
<accession>A0ABQ3TC07</accession>
<gene>
    <name evidence="1" type="ORF">Sspor_34570</name>
</gene>
<name>A0ABQ3TC07_9ACTN</name>
<reference evidence="2" key="1">
    <citation type="submission" date="2023-07" db="EMBL/GenBank/DDBJ databases">
        <title>Whole genome shotgun sequence of Streptomyces spororaveus NBRC 15456.</title>
        <authorList>
            <person name="Komaki H."/>
            <person name="Tamura T."/>
        </authorList>
    </citation>
    <scope>NUCLEOTIDE SEQUENCE [LARGE SCALE GENOMIC DNA]</scope>
    <source>
        <strain evidence="2">NBRC 15456</strain>
    </source>
</reference>
<keyword evidence="2" id="KW-1185">Reference proteome</keyword>
<evidence type="ECO:0008006" key="3">
    <source>
        <dbReference type="Google" id="ProtNLM"/>
    </source>
</evidence>
<organism evidence="1 2">
    <name type="scientific">Streptomyces spororaveus</name>
    <dbReference type="NCBI Taxonomy" id="284039"/>
    <lineage>
        <taxon>Bacteria</taxon>
        <taxon>Bacillati</taxon>
        <taxon>Actinomycetota</taxon>
        <taxon>Actinomycetes</taxon>
        <taxon>Kitasatosporales</taxon>
        <taxon>Streptomycetaceae</taxon>
        <taxon>Streptomyces</taxon>
    </lineage>
</organism>
<comment type="caution">
    <text evidence="1">The sequence shown here is derived from an EMBL/GenBank/DDBJ whole genome shotgun (WGS) entry which is preliminary data.</text>
</comment>